<evidence type="ECO:0000313" key="2">
    <source>
        <dbReference type="EMBL" id="KAK4095541.1"/>
    </source>
</evidence>
<dbReference type="Proteomes" id="UP001287286">
    <property type="component" value="Unassembled WGS sequence"/>
</dbReference>
<feature type="region of interest" description="Disordered" evidence="1">
    <location>
        <begin position="1"/>
        <end position="53"/>
    </location>
</feature>
<evidence type="ECO:0000313" key="3">
    <source>
        <dbReference type="Proteomes" id="UP001287286"/>
    </source>
</evidence>
<reference evidence="2 3" key="1">
    <citation type="journal article" date="2024" name="Microbiol. Resour. Announc.">
        <title>Genome annotations for the ascomycete fungi Trichoderma harzianum, Trichoderma aggressivum, and Purpureocillium lilacinum.</title>
        <authorList>
            <person name="Beijen E.P.W."/>
            <person name="Ohm R.A."/>
        </authorList>
    </citation>
    <scope>NUCLEOTIDE SEQUENCE [LARGE SCALE GENOMIC DNA]</scope>
    <source>
        <strain evidence="2 3">CBS 150709</strain>
    </source>
</reference>
<proteinExistence type="predicted"/>
<gene>
    <name evidence="2" type="ORF">Purlil1_337</name>
</gene>
<sequence>MCSVENDGKGSGTRAGPRSDLRKLCCTKQYEGEPRAPWSGQPPYRRSAAKPHEEALHAGSPVTGHCTTPDISFNVHAPKHQKGSGTLSHFRIGPIAHPLPAGASIAFDGGVLVLARTMREQHFRGSSESLKSGEQLSSWRSSSEASIRLASEQSELSSYILLAGDAPVQHGGQGPVQIRTTGWERAHFQIKVRY</sequence>
<name>A0ABR0CI39_PURLI</name>
<comment type="caution">
    <text evidence="2">The sequence shown here is derived from an EMBL/GenBank/DDBJ whole genome shotgun (WGS) entry which is preliminary data.</text>
</comment>
<keyword evidence="3" id="KW-1185">Reference proteome</keyword>
<accession>A0ABR0CI39</accession>
<protein>
    <submittedName>
        <fullName evidence="2">Uncharacterized protein</fullName>
    </submittedName>
</protein>
<dbReference type="EMBL" id="JAWRVI010000001">
    <property type="protein sequence ID" value="KAK4095541.1"/>
    <property type="molecule type" value="Genomic_DNA"/>
</dbReference>
<evidence type="ECO:0000256" key="1">
    <source>
        <dbReference type="SAM" id="MobiDB-lite"/>
    </source>
</evidence>
<organism evidence="2 3">
    <name type="scientific">Purpureocillium lilacinum</name>
    <name type="common">Paecilomyces lilacinus</name>
    <dbReference type="NCBI Taxonomy" id="33203"/>
    <lineage>
        <taxon>Eukaryota</taxon>
        <taxon>Fungi</taxon>
        <taxon>Dikarya</taxon>
        <taxon>Ascomycota</taxon>
        <taxon>Pezizomycotina</taxon>
        <taxon>Sordariomycetes</taxon>
        <taxon>Hypocreomycetidae</taxon>
        <taxon>Hypocreales</taxon>
        <taxon>Ophiocordycipitaceae</taxon>
        <taxon>Purpureocillium</taxon>
    </lineage>
</organism>